<evidence type="ECO:0000256" key="7">
    <source>
        <dbReference type="ARBA" id="ARBA00023065"/>
    </source>
</evidence>
<evidence type="ECO:0000256" key="1">
    <source>
        <dbReference type="ARBA" id="ARBA00022448"/>
    </source>
</evidence>
<proteinExistence type="predicted"/>
<dbReference type="FunFam" id="3.40.50.300:FF:002730">
    <property type="entry name" value="Iron(III) ABC transporter, ATP-binding protein"/>
    <property type="match status" value="1"/>
</dbReference>
<keyword evidence="3" id="KW-0410">Iron transport</keyword>
<organism evidence="10 11">
    <name type="scientific">Shewanella atlantica</name>
    <dbReference type="NCBI Taxonomy" id="271099"/>
    <lineage>
        <taxon>Bacteria</taxon>
        <taxon>Pseudomonadati</taxon>
        <taxon>Pseudomonadota</taxon>
        <taxon>Gammaproteobacteria</taxon>
        <taxon>Alteromonadales</taxon>
        <taxon>Shewanellaceae</taxon>
        <taxon>Shewanella</taxon>
    </lineage>
</organism>
<comment type="caution">
    <text evidence="10">The sequence shown here is derived from an EMBL/GenBank/DDBJ whole genome shotgun (WGS) entry which is preliminary data.</text>
</comment>
<keyword evidence="6" id="KW-0408">Iron</keyword>
<dbReference type="EMBL" id="RXNV01000001">
    <property type="protein sequence ID" value="RTR34890.1"/>
    <property type="molecule type" value="Genomic_DNA"/>
</dbReference>
<keyword evidence="2" id="KW-1003">Cell membrane</keyword>
<dbReference type="PANTHER" id="PTHR42781:SF4">
    <property type="entry name" value="SPERMIDINE_PUTRESCINE IMPORT ATP-BINDING PROTEIN POTA"/>
    <property type="match status" value="1"/>
</dbReference>
<evidence type="ECO:0000313" key="11">
    <source>
        <dbReference type="Proteomes" id="UP000282060"/>
    </source>
</evidence>
<keyword evidence="8" id="KW-0472">Membrane</keyword>
<evidence type="ECO:0000256" key="4">
    <source>
        <dbReference type="ARBA" id="ARBA00022741"/>
    </source>
</evidence>
<evidence type="ECO:0000256" key="6">
    <source>
        <dbReference type="ARBA" id="ARBA00023004"/>
    </source>
</evidence>
<dbReference type="SUPFAM" id="SSF52540">
    <property type="entry name" value="P-loop containing nucleoside triphosphate hydrolases"/>
    <property type="match status" value="1"/>
</dbReference>
<dbReference type="InterPro" id="IPR017871">
    <property type="entry name" value="ABC_transporter-like_CS"/>
</dbReference>
<dbReference type="AlphaFoldDB" id="A0A3S0IZR5"/>
<dbReference type="Gene3D" id="3.40.50.300">
    <property type="entry name" value="P-loop containing nucleotide triphosphate hydrolases"/>
    <property type="match status" value="1"/>
</dbReference>
<dbReference type="InterPro" id="IPR008995">
    <property type="entry name" value="Mo/tungstate-bd_C_term_dom"/>
</dbReference>
<dbReference type="PROSITE" id="PS50893">
    <property type="entry name" value="ABC_TRANSPORTER_2"/>
    <property type="match status" value="1"/>
</dbReference>
<sequence>MSTLSIKGVHSHYQGQQVLRGLDLILAKGEIAALLGPSGCGKTTLLRAIAGLQPITEGEICINGQILSGPDRFEPSEQRGIGMIFQDYALFPHLNVADNILFGVKDVTKEERKARLDEMLALVKLDGLSQRFPHELSGGQQQRVSIARALAYEPELLLLDEPFSNIDAKVRGEMMLEIRSILKQRNVSAVFVTHSKDEAFVFADKLALFKDGYIVQYGTAEELYTSPKDRYVADFLGSGNYIPASVTDAFSVETPLGKLVSTRALSQPVSYHGEILLRPQQLEITADEEGEGVIVERRFLGNICHYQVQVAQQFYEVKSQFSQLVPGQKVGLYAQAHSLVVF</sequence>
<dbReference type="InterPro" id="IPR050093">
    <property type="entry name" value="ABC_SmlMolc_Importer"/>
</dbReference>
<keyword evidence="7" id="KW-0406">Ion transport</keyword>
<evidence type="ECO:0000256" key="2">
    <source>
        <dbReference type="ARBA" id="ARBA00022475"/>
    </source>
</evidence>
<reference evidence="10 11" key="1">
    <citation type="submission" date="2018-12" db="EMBL/GenBank/DDBJ databases">
        <authorList>
            <person name="Yu L."/>
        </authorList>
    </citation>
    <scope>NUCLEOTIDE SEQUENCE [LARGE SCALE GENOMIC DNA]</scope>
    <source>
        <strain evidence="10 11">HAW-EB5</strain>
    </source>
</reference>
<accession>A0A3S0IZR5</accession>
<dbReference type="CDD" id="cd03259">
    <property type="entry name" value="ABC_Carb_Solutes_like"/>
    <property type="match status" value="1"/>
</dbReference>
<dbReference type="GO" id="GO:0005524">
    <property type="term" value="F:ATP binding"/>
    <property type="evidence" value="ECO:0007669"/>
    <property type="project" value="UniProtKB-KW"/>
</dbReference>
<keyword evidence="1" id="KW-0813">Transport</keyword>
<dbReference type="InterPro" id="IPR027417">
    <property type="entry name" value="P-loop_NTPase"/>
</dbReference>
<dbReference type="Proteomes" id="UP000282060">
    <property type="component" value="Unassembled WGS sequence"/>
</dbReference>
<dbReference type="PANTHER" id="PTHR42781">
    <property type="entry name" value="SPERMIDINE/PUTRESCINE IMPORT ATP-BINDING PROTEIN POTA"/>
    <property type="match status" value="1"/>
</dbReference>
<dbReference type="GO" id="GO:0015408">
    <property type="term" value="F:ABC-type ferric iron transporter activity"/>
    <property type="evidence" value="ECO:0007669"/>
    <property type="project" value="InterPro"/>
</dbReference>
<dbReference type="GO" id="GO:0016887">
    <property type="term" value="F:ATP hydrolysis activity"/>
    <property type="evidence" value="ECO:0007669"/>
    <property type="project" value="InterPro"/>
</dbReference>
<keyword evidence="4" id="KW-0547">Nucleotide-binding</keyword>
<dbReference type="InterPro" id="IPR003593">
    <property type="entry name" value="AAA+_ATPase"/>
</dbReference>
<protein>
    <submittedName>
        <fullName evidence="10">ABC transporter ATP-binding protein</fullName>
    </submittedName>
</protein>
<dbReference type="SMART" id="SM00382">
    <property type="entry name" value="AAA"/>
    <property type="match status" value="1"/>
</dbReference>
<dbReference type="OrthoDB" id="9802264at2"/>
<dbReference type="InterPro" id="IPR013611">
    <property type="entry name" value="Transp-assoc_OB_typ2"/>
</dbReference>
<dbReference type="SUPFAM" id="SSF50331">
    <property type="entry name" value="MOP-like"/>
    <property type="match status" value="1"/>
</dbReference>
<name>A0A3S0IZR5_9GAMM</name>
<keyword evidence="11" id="KW-1185">Reference proteome</keyword>
<evidence type="ECO:0000256" key="5">
    <source>
        <dbReference type="ARBA" id="ARBA00022840"/>
    </source>
</evidence>
<evidence type="ECO:0000259" key="9">
    <source>
        <dbReference type="PROSITE" id="PS50893"/>
    </source>
</evidence>
<evidence type="ECO:0000256" key="8">
    <source>
        <dbReference type="ARBA" id="ARBA00023136"/>
    </source>
</evidence>
<dbReference type="PROSITE" id="PS00211">
    <property type="entry name" value="ABC_TRANSPORTER_1"/>
    <property type="match status" value="1"/>
</dbReference>
<evidence type="ECO:0000256" key="3">
    <source>
        <dbReference type="ARBA" id="ARBA00022496"/>
    </source>
</evidence>
<feature type="domain" description="ABC transporter" evidence="9">
    <location>
        <begin position="4"/>
        <end position="236"/>
    </location>
</feature>
<dbReference type="InterPro" id="IPR015853">
    <property type="entry name" value="ABC_transpr_FbpC"/>
</dbReference>
<dbReference type="InterPro" id="IPR003439">
    <property type="entry name" value="ABC_transporter-like_ATP-bd"/>
</dbReference>
<dbReference type="Pfam" id="PF08402">
    <property type="entry name" value="TOBE_2"/>
    <property type="match status" value="1"/>
</dbReference>
<gene>
    <name evidence="10" type="ORF">EKG39_04320</name>
</gene>
<evidence type="ECO:0000313" key="10">
    <source>
        <dbReference type="EMBL" id="RTR34890.1"/>
    </source>
</evidence>
<dbReference type="Pfam" id="PF00005">
    <property type="entry name" value="ABC_tran"/>
    <property type="match status" value="1"/>
</dbReference>
<dbReference type="GO" id="GO:0043190">
    <property type="term" value="C:ATP-binding cassette (ABC) transporter complex"/>
    <property type="evidence" value="ECO:0007669"/>
    <property type="project" value="InterPro"/>
</dbReference>
<keyword evidence="5 10" id="KW-0067">ATP-binding</keyword>